<proteinExistence type="predicted"/>
<dbReference type="OrthoDB" id="2448202at2759"/>
<dbReference type="InterPro" id="IPR008906">
    <property type="entry name" value="HATC_C_dom"/>
</dbReference>
<protein>
    <submittedName>
        <fullName evidence="2">12958_t:CDS:1</fullName>
    </submittedName>
</protein>
<reference evidence="2" key="1">
    <citation type="submission" date="2021-06" db="EMBL/GenBank/DDBJ databases">
        <authorList>
            <person name="Kallberg Y."/>
            <person name="Tangrot J."/>
            <person name="Rosling A."/>
        </authorList>
    </citation>
    <scope>NUCLEOTIDE SEQUENCE</scope>
    <source>
        <strain evidence="2">MA453B</strain>
    </source>
</reference>
<dbReference type="Pfam" id="PF05699">
    <property type="entry name" value="Dimer_Tnp_hAT"/>
    <property type="match status" value="1"/>
</dbReference>
<accession>A0A9N9A8M2</accession>
<dbReference type="PANTHER" id="PTHR23272:SF184">
    <property type="entry name" value="OS03G0311250 PROTEIN"/>
    <property type="match status" value="1"/>
</dbReference>
<evidence type="ECO:0000313" key="2">
    <source>
        <dbReference type="EMBL" id="CAG8521373.1"/>
    </source>
</evidence>
<dbReference type="PANTHER" id="PTHR23272">
    <property type="entry name" value="BED FINGER-RELATED"/>
    <property type="match status" value="1"/>
</dbReference>
<keyword evidence="3" id="KW-1185">Reference proteome</keyword>
<gene>
    <name evidence="2" type="ORF">DERYTH_LOCUS3887</name>
</gene>
<dbReference type="EMBL" id="CAJVPY010001423">
    <property type="protein sequence ID" value="CAG8521373.1"/>
    <property type="molecule type" value="Genomic_DNA"/>
</dbReference>
<evidence type="ECO:0000259" key="1">
    <source>
        <dbReference type="Pfam" id="PF05699"/>
    </source>
</evidence>
<dbReference type="SUPFAM" id="SSF53098">
    <property type="entry name" value="Ribonuclease H-like"/>
    <property type="match status" value="1"/>
</dbReference>
<comment type="caution">
    <text evidence="2">The sequence shown here is derived from an EMBL/GenBank/DDBJ whole genome shotgun (WGS) entry which is preliminary data.</text>
</comment>
<dbReference type="GO" id="GO:0046983">
    <property type="term" value="F:protein dimerization activity"/>
    <property type="evidence" value="ECO:0007669"/>
    <property type="project" value="InterPro"/>
</dbReference>
<name>A0A9N9A8M2_9GLOM</name>
<evidence type="ECO:0000313" key="3">
    <source>
        <dbReference type="Proteomes" id="UP000789405"/>
    </source>
</evidence>
<sequence>MQSELKLLKTAHQSLKSNYPNISEWININNIIHLLELMLDATDILSKSSYPTISNIRLVLKSILQHVQNFVANKLYSKEECIIAKSINDLLTKYWSIFDGNKSTKIATIFDPASKLITFLTSERERAITSLKNVIAQYASPELVTVKQQTTELQTIRKVTEQLETYLSSPIIANGSDLFQWWANNNNRFPILAKIAQNYLAIQGSSVPCEEAFSTTSRTISKLRNRLNPKTANASICLKSWIENDR</sequence>
<dbReference type="InterPro" id="IPR012337">
    <property type="entry name" value="RNaseH-like_sf"/>
</dbReference>
<organism evidence="2 3">
    <name type="scientific">Dentiscutata erythropus</name>
    <dbReference type="NCBI Taxonomy" id="1348616"/>
    <lineage>
        <taxon>Eukaryota</taxon>
        <taxon>Fungi</taxon>
        <taxon>Fungi incertae sedis</taxon>
        <taxon>Mucoromycota</taxon>
        <taxon>Glomeromycotina</taxon>
        <taxon>Glomeromycetes</taxon>
        <taxon>Diversisporales</taxon>
        <taxon>Gigasporaceae</taxon>
        <taxon>Dentiscutata</taxon>
    </lineage>
</organism>
<dbReference type="AlphaFoldDB" id="A0A9N9A8M2"/>
<feature type="domain" description="HAT C-terminal dimerisation" evidence="1">
    <location>
        <begin position="163"/>
        <end position="242"/>
    </location>
</feature>
<dbReference type="Proteomes" id="UP000789405">
    <property type="component" value="Unassembled WGS sequence"/>
</dbReference>